<dbReference type="GO" id="GO:0004467">
    <property type="term" value="F:long-chain fatty acid-CoA ligase activity"/>
    <property type="evidence" value="ECO:0007669"/>
    <property type="project" value="TreeGrafter"/>
</dbReference>
<dbReference type="OrthoDB" id="9803968at2"/>
<dbReference type="Pfam" id="PF23562">
    <property type="entry name" value="AMP-binding_C_3"/>
    <property type="match status" value="1"/>
</dbReference>
<evidence type="ECO:0000259" key="3">
    <source>
        <dbReference type="Pfam" id="PF00501"/>
    </source>
</evidence>
<evidence type="ECO:0000313" key="5">
    <source>
        <dbReference type="Proteomes" id="UP000192934"/>
    </source>
</evidence>
<dbReference type="Pfam" id="PF00501">
    <property type="entry name" value="AMP-binding"/>
    <property type="match status" value="1"/>
</dbReference>
<evidence type="ECO:0000256" key="2">
    <source>
        <dbReference type="ARBA" id="ARBA00022840"/>
    </source>
</evidence>
<dbReference type="PANTHER" id="PTHR43272:SF33">
    <property type="entry name" value="AMP-BINDING DOMAIN-CONTAINING PROTEIN-RELATED"/>
    <property type="match status" value="1"/>
</dbReference>
<keyword evidence="2" id="KW-0067">ATP-binding</keyword>
<proteinExistence type="predicted"/>
<evidence type="ECO:0000256" key="1">
    <source>
        <dbReference type="ARBA" id="ARBA00022741"/>
    </source>
</evidence>
<sequence length="596" mass="65539">MRQLEHFPNLVTMFFTRAAEKGDAPFLWAKHEGTWASISWREAAETVSRLAAGLRRIGLNPGDMVMLVSENRPEWCIADLAIMAAGCITVPTYITNTERDHQHILDDSGARAVIVSTNKLARTLLPAALRAHACEHVVSIEPIPSGQASTLAIHRWDDVIGGESADVAGCAAGANFERTDLACLIYTSGTGGAPRGVMQSHGAVLHNVEGCTNVISEDFGWHDEVFLSFLPASHAYEHSGGQMFPIGLGGQIYYSEGLEKLASNIEEVRPTIMVVVPRLFEVLRQRILKTVEKQGKVSNYLMRRALSIGAKEYGGGVPLYDRPMDLFLSRTLRPKIAKKFGGRIKAMVSGGAPLNPEVGIFFHSLGLTLLQGYGQTEAGPVISCNRPSAGLKMDTVGPPLKNTEVRIAEDGEILVRGELVMQGYWRNQAETARALQDGWLHTGDVGHIDEKGRIVITDRKKDLIVNDKGDNVAPQKVEGMLTLRPEIVQAMVVGDKRPYVVGLIVPDPEWTAEWAKEHGKRNDPAALREDAAYVRALGNAVDRVNAELSVIEKVRRFILADEPFTVENEQLTPSIKVRRHVLKQAYGERLDALYKR</sequence>
<dbReference type="EMBL" id="LT840185">
    <property type="protein sequence ID" value="SMF61722.1"/>
    <property type="molecule type" value="Genomic_DNA"/>
</dbReference>
<dbReference type="RefSeq" id="WP_085217552.1">
    <property type="nucleotide sequence ID" value="NZ_LT840185.1"/>
</dbReference>
<dbReference type="GO" id="GO:0016020">
    <property type="term" value="C:membrane"/>
    <property type="evidence" value="ECO:0007669"/>
    <property type="project" value="TreeGrafter"/>
</dbReference>
<dbReference type="AlphaFoldDB" id="A0A1X7G042"/>
<evidence type="ECO:0000313" key="4">
    <source>
        <dbReference type="EMBL" id="SMF61722.1"/>
    </source>
</evidence>
<dbReference type="InterPro" id="IPR000873">
    <property type="entry name" value="AMP-dep_synth/lig_dom"/>
</dbReference>
<reference evidence="5" key="1">
    <citation type="submission" date="2017-04" db="EMBL/GenBank/DDBJ databases">
        <authorList>
            <person name="Varghese N."/>
            <person name="Submissions S."/>
        </authorList>
    </citation>
    <scope>NUCLEOTIDE SEQUENCE [LARGE SCALE GENOMIC DNA]</scope>
    <source>
        <strain evidence="5">Dd16</strain>
    </source>
</reference>
<feature type="domain" description="AMP-dependent synthetase/ligase" evidence="3">
    <location>
        <begin position="14"/>
        <end position="425"/>
    </location>
</feature>
<accession>A0A1X7G042</accession>
<dbReference type="GO" id="GO:0005524">
    <property type="term" value="F:ATP binding"/>
    <property type="evidence" value="ECO:0007669"/>
    <property type="project" value="UniProtKB-KW"/>
</dbReference>
<dbReference type="Proteomes" id="UP000192934">
    <property type="component" value="Chromosome I"/>
</dbReference>
<organism evidence="4 5">
    <name type="scientific">Allosphingosinicella indica</name>
    <dbReference type="NCBI Taxonomy" id="941907"/>
    <lineage>
        <taxon>Bacteria</taxon>
        <taxon>Pseudomonadati</taxon>
        <taxon>Pseudomonadota</taxon>
        <taxon>Alphaproteobacteria</taxon>
        <taxon>Sphingomonadales</taxon>
        <taxon>Sphingomonadaceae</taxon>
        <taxon>Allosphingosinicella</taxon>
    </lineage>
</organism>
<dbReference type="STRING" id="941907.SAMN06295910_0714"/>
<gene>
    <name evidence="4" type="ORF">SAMN06295910_0714</name>
</gene>
<protein>
    <submittedName>
        <fullName evidence="4">Long-chain acyl-CoA synthetase</fullName>
    </submittedName>
</protein>
<name>A0A1X7G042_9SPHN</name>
<dbReference type="Gene3D" id="3.40.50.12780">
    <property type="entry name" value="N-terminal domain of ligase-like"/>
    <property type="match status" value="1"/>
</dbReference>
<keyword evidence="5" id="KW-1185">Reference proteome</keyword>
<dbReference type="PANTHER" id="PTHR43272">
    <property type="entry name" value="LONG-CHAIN-FATTY-ACID--COA LIGASE"/>
    <property type="match status" value="1"/>
</dbReference>
<dbReference type="SUPFAM" id="SSF56801">
    <property type="entry name" value="Acetyl-CoA synthetase-like"/>
    <property type="match status" value="1"/>
</dbReference>
<dbReference type="CDD" id="cd05907">
    <property type="entry name" value="VL_LC_FACS_like"/>
    <property type="match status" value="1"/>
</dbReference>
<keyword evidence="1" id="KW-0547">Nucleotide-binding</keyword>
<dbReference type="InterPro" id="IPR042099">
    <property type="entry name" value="ANL_N_sf"/>
</dbReference>